<accession>A0A1G9EZA2</accession>
<dbReference type="OrthoDB" id="5555485at2"/>
<dbReference type="AlphaFoldDB" id="A0A1G9EZA2"/>
<organism evidence="1 2">
    <name type="scientific">Billgrantia gudaonensis</name>
    <dbReference type="NCBI Taxonomy" id="376427"/>
    <lineage>
        <taxon>Bacteria</taxon>
        <taxon>Pseudomonadati</taxon>
        <taxon>Pseudomonadota</taxon>
        <taxon>Gammaproteobacteria</taxon>
        <taxon>Oceanospirillales</taxon>
        <taxon>Halomonadaceae</taxon>
        <taxon>Billgrantia</taxon>
    </lineage>
</organism>
<proteinExistence type="predicted"/>
<dbReference type="RefSeq" id="WP_143005159.1">
    <property type="nucleotide sequence ID" value="NZ_FNES01000042.1"/>
</dbReference>
<reference evidence="1 2" key="1">
    <citation type="submission" date="2016-10" db="EMBL/GenBank/DDBJ databases">
        <authorList>
            <person name="de Groot N.N."/>
        </authorList>
    </citation>
    <scope>NUCLEOTIDE SEQUENCE [LARGE SCALE GENOMIC DNA]</scope>
    <source>
        <strain evidence="1 2">CGMCC 1.6133</strain>
    </source>
</reference>
<evidence type="ECO:0000313" key="1">
    <source>
        <dbReference type="EMBL" id="SDK81388.1"/>
    </source>
</evidence>
<gene>
    <name evidence="1" type="ORF">SAMN04487954_1424</name>
</gene>
<dbReference type="EMBL" id="FNES01000042">
    <property type="protein sequence ID" value="SDK81388.1"/>
    <property type="molecule type" value="Genomic_DNA"/>
</dbReference>
<name>A0A1G9EZA2_9GAMM</name>
<dbReference type="STRING" id="376427.SAMN04487954_1424"/>
<dbReference type="Proteomes" id="UP000198525">
    <property type="component" value="Unassembled WGS sequence"/>
</dbReference>
<evidence type="ECO:0000313" key="2">
    <source>
        <dbReference type="Proteomes" id="UP000198525"/>
    </source>
</evidence>
<sequence>ATKVSKKYTEGVVLSGRLEALFRVVPPSLYLALAGTEGEEKAERMRVMREQGCSELEAVLHITQRLDEARGIGHAT</sequence>
<keyword evidence="2" id="KW-1185">Reference proteome</keyword>
<feature type="non-terminal residue" evidence="1">
    <location>
        <position position="1"/>
    </location>
</feature>
<protein>
    <submittedName>
        <fullName evidence="1">Uncharacterized protein</fullName>
    </submittedName>
</protein>